<sequence>MNGTFTFIGNATALISFGDITILTDPNFLHAGQYAYLGHGLVSKRVREPAMDINELPRVDAILLSHMHGDHWDRRTQAHLDPATPIITTAHAARRLQRRGFAAAEQLSTWNSTALQRGDTRAQVTAMPGRHGPTWAQNLHLVPPVMGSMIEFEHDPGDEPVAQLRVYISGDTLYVDDLAAIPARYPRIDTGIFHLGGTTLPFGQSPIRGLMVTMDAAQGVQAIKLIDAAESIPIHYDDYGVFASTLADFDDEVRARGFTERVRYVARGETVTLGRK</sequence>
<name>A0ABZ2PSJ4_9NOCA</name>
<evidence type="ECO:0000259" key="1">
    <source>
        <dbReference type="Pfam" id="PF12706"/>
    </source>
</evidence>
<gene>
    <name evidence="2" type="ORF">WDS16_02290</name>
</gene>
<dbReference type="InterPro" id="IPR036866">
    <property type="entry name" value="RibonucZ/Hydroxyglut_hydro"/>
</dbReference>
<dbReference type="SUPFAM" id="SSF56281">
    <property type="entry name" value="Metallo-hydrolase/oxidoreductase"/>
    <property type="match status" value="1"/>
</dbReference>
<dbReference type="EMBL" id="CP147846">
    <property type="protein sequence ID" value="WXG69411.1"/>
    <property type="molecule type" value="Genomic_DNA"/>
</dbReference>
<accession>A0ABZ2PSJ4</accession>
<keyword evidence="3" id="KW-1185">Reference proteome</keyword>
<dbReference type="RefSeq" id="WP_338890179.1">
    <property type="nucleotide sequence ID" value="NZ_CP147846.1"/>
</dbReference>
<dbReference type="InterPro" id="IPR050114">
    <property type="entry name" value="UPF0173_UPF0282_UlaG_hydrolase"/>
</dbReference>
<dbReference type="InterPro" id="IPR001279">
    <property type="entry name" value="Metallo-B-lactamas"/>
</dbReference>
<dbReference type="Pfam" id="PF12706">
    <property type="entry name" value="Lactamase_B_2"/>
    <property type="match status" value="1"/>
</dbReference>
<dbReference type="PANTHER" id="PTHR43546">
    <property type="entry name" value="UPF0173 METAL-DEPENDENT HYDROLASE MJ1163-RELATED"/>
    <property type="match status" value="1"/>
</dbReference>
<feature type="domain" description="Metallo-beta-lactamase" evidence="1">
    <location>
        <begin position="22"/>
        <end position="236"/>
    </location>
</feature>
<evidence type="ECO:0000313" key="2">
    <source>
        <dbReference type="EMBL" id="WXG69411.1"/>
    </source>
</evidence>
<proteinExistence type="predicted"/>
<dbReference type="PANTHER" id="PTHR43546:SF7">
    <property type="entry name" value="METALLO-BETA-LACTAMASE DOMAIN-CONTAINING PROTEIN"/>
    <property type="match status" value="1"/>
</dbReference>
<evidence type="ECO:0000313" key="3">
    <source>
        <dbReference type="Proteomes" id="UP001432000"/>
    </source>
</evidence>
<protein>
    <submittedName>
        <fullName evidence="2">MBL fold metallo-hydrolase</fullName>
    </submittedName>
</protein>
<reference evidence="2 3" key="1">
    <citation type="submission" date="2024-03" db="EMBL/GenBank/DDBJ databases">
        <title>Natural products discovery in diverse microorganisms through a two-stage MS feature dereplication strategy.</title>
        <authorList>
            <person name="Zhang R."/>
        </authorList>
    </citation>
    <scope>NUCLEOTIDE SEQUENCE [LARGE SCALE GENOMIC DNA]</scope>
    <source>
        <strain evidence="2 3">18930</strain>
    </source>
</reference>
<dbReference type="Gene3D" id="3.60.15.10">
    <property type="entry name" value="Ribonuclease Z/Hydroxyacylglutathione hydrolase-like"/>
    <property type="match status" value="1"/>
</dbReference>
<dbReference type="Proteomes" id="UP001432000">
    <property type="component" value="Chromosome"/>
</dbReference>
<organism evidence="2 3">
    <name type="scientific">Rhodococcus sovatensis</name>
    <dbReference type="NCBI Taxonomy" id="1805840"/>
    <lineage>
        <taxon>Bacteria</taxon>
        <taxon>Bacillati</taxon>
        <taxon>Actinomycetota</taxon>
        <taxon>Actinomycetes</taxon>
        <taxon>Mycobacteriales</taxon>
        <taxon>Nocardiaceae</taxon>
        <taxon>Rhodococcus</taxon>
    </lineage>
</organism>